<gene>
    <name evidence="2" type="ORF">OCBIM_22027275mg</name>
</gene>
<evidence type="ECO:0000256" key="1">
    <source>
        <dbReference type="SAM" id="SignalP"/>
    </source>
</evidence>
<proteinExistence type="predicted"/>
<feature type="signal peptide" evidence="1">
    <location>
        <begin position="1"/>
        <end position="16"/>
    </location>
</feature>
<evidence type="ECO:0000313" key="2">
    <source>
        <dbReference type="EMBL" id="KOF80877.1"/>
    </source>
</evidence>
<dbReference type="AlphaFoldDB" id="A0A0L8GVF3"/>
<accession>A0A0L8GVF3</accession>
<reference evidence="2" key="1">
    <citation type="submission" date="2015-07" db="EMBL/GenBank/DDBJ databases">
        <title>MeaNS - Measles Nucleotide Surveillance Program.</title>
        <authorList>
            <person name="Tran T."/>
            <person name="Druce J."/>
        </authorList>
    </citation>
    <scope>NUCLEOTIDE SEQUENCE</scope>
    <source>
        <strain evidence="2">UCB-OBI-ISO-001</strain>
        <tissue evidence="2">Gonad</tissue>
    </source>
</reference>
<dbReference type="EMBL" id="KQ420241">
    <property type="protein sequence ID" value="KOF80877.1"/>
    <property type="molecule type" value="Genomic_DNA"/>
</dbReference>
<name>A0A0L8GVF3_OCTBM</name>
<keyword evidence="1" id="KW-0732">Signal</keyword>
<protein>
    <submittedName>
        <fullName evidence="2">Uncharacterized protein</fullName>
    </submittedName>
</protein>
<feature type="chain" id="PRO_5005583272" evidence="1">
    <location>
        <begin position="17"/>
        <end position="66"/>
    </location>
</feature>
<sequence>MIIWLVAVGLMISNLGTDLHTFRGEYRQFILTVIIIDYFPTKDQKQDNTKEKGTTLRVYIRTCKAK</sequence>
<organism evidence="2">
    <name type="scientific">Octopus bimaculoides</name>
    <name type="common">California two-spotted octopus</name>
    <dbReference type="NCBI Taxonomy" id="37653"/>
    <lineage>
        <taxon>Eukaryota</taxon>
        <taxon>Metazoa</taxon>
        <taxon>Spiralia</taxon>
        <taxon>Lophotrochozoa</taxon>
        <taxon>Mollusca</taxon>
        <taxon>Cephalopoda</taxon>
        <taxon>Coleoidea</taxon>
        <taxon>Octopodiformes</taxon>
        <taxon>Octopoda</taxon>
        <taxon>Incirrata</taxon>
        <taxon>Octopodidae</taxon>
        <taxon>Octopus</taxon>
    </lineage>
</organism>